<evidence type="ECO:0000256" key="3">
    <source>
        <dbReference type="ARBA" id="ARBA00012856"/>
    </source>
</evidence>
<evidence type="ECO:0000256" key="6">
    <source>
        <dbReference type="ARBA" id="ARBA00023002"/>
    </source>
</evidence>
<evidence type="ECO:0000256" key="7">
    <source>
        <dbReference type="ARBA" id="ARBA00025067"/>
    </source>
</evidence>
<evidence type="ECO:0000256" key="8">
    <source>
        <dbReference type="PIRNR" id="PIRNR000194"/>
    </source>
</evidence>
<dbReference type="PROSITE" id="PS51330">
    <property type="entry name" value="DHFR_2"/>
    <property type="match status" value="1"/>
</dbReference>
<evidence type="ECO:0000313" key="11">
    <source>
        <dbReference type="EMBL" id="SNR75537.1"/>
    </source>
</evidence>
<keyword evidence="5 8" id="KW-0521">NADP</keyword>
<evidence type="ECO:0000256" key="4">
    <source>
        <dbReference type="ARBA" id="ARBA00022563"/>
    </source>
</evidence>
<dbReference type="EC" id="1.5.1.3" evidence="3 8"/>
<sequence>MANLSLIVAVAHRRVIGLNNTLPWHLPEDLKRFRALTTGHHIIMGRKTYESLNRLLPDRTTVIVTRNQHYAVPGALIASSLEQAIEFTAMADDDEAFLIGGAELYQEGLRLADRLYITEIDAEFAGDAFLPEFDLQEWQETGREELISAKGLPFRYLTYERKA</sequence>
<dbReference type="PANTHER" id="PTHR48069:SF3">
    <property type="entry name" value="DIHYDROFOLATE REDUCTASE"/>
    <property type="match status" value="1"/>
</dbReference>
<evidence type="ECO:0000313" key="12">
    <source>
        <dbReference type="Proteomes" id="UP000198305"/>
    </source>
</evidence>
<feature type="domain" description="DHFR" evidence="10">
    <location>
        <begin position="3"/>
        <end position="161"/>
    </location>
</feature>
<keyword evidence="12" id="KW-1185">Reference proteome</keyword>
<evidence type="ECO:0000256" key="5">
    <source>
        <dbReference type="ARBA" id="ARBA00022857"/>
    </source>
</evidence>
<evidence type="ECO:0000259" key="10">
    <source>
        <dbReference type="PROSITE" id="PS51330"/>
    </source>
</evidence>
<dbReference type="FunFam" id="3.40.430.10:FF:000001">
    <property type="entry name" value="Dihydrofolate reductase"/>
    <property type="match status" value="1"/>
</dbReference>
<dbReference type="GO" id="GO:0070401">
    <property type="term" value="F:NADP+ binding"/>
    <property type="evidence" value="ECO:0007669"/>
    <property type="project" value="UniProtKB-ARBA"/>
</dbReference>
<dbReference type="GO" id="GO:0046655">
    <property type="term" value="P:folic acid metabolic process"/>
    <property type="evidence" value="ECO:0007669"/>
    <property type="project" value="TreeGrafter"/>
</dbReference>
<dbReference type="InterPro" id="IPR024072">
    <property type="entry name" value="DHFR-like_dom_sf"/>
</dbReference>
<dbReference type="InterPro" id="IPR001796">
    <property type="entry name" value="DHFR_dom"/>
</dbReference>
<reference evidence="12" key="1">
    <citation type="submission" date="2017-06" db="EMBL/GenBank/DDBJ databases">
        <authorList>
            <person name="Varghese N."/>
            <person name="Submissions S."/>
        </authorList>
    </citation>
    <scope>NUCLEOTIDE SEQUENCE [LARGE SCALE GENOMIC DNA]</scope>
    <source>
        <strain evidence="12">Ca-68</strain>
    </source>
</reference>
<gene>
    <name evidence="11" type="ORF">SAMN05192560_0899</name>
</gene>
<accession>A0A238YWQ8</accession>
<dbReference type="Proteomes" id="UP000198305">
    <property type="component" value="Unassembled WGS sequence"/>
</dbReference>
<dbReference type="UniPathway" id="UPA00077">
    <property type="reaction ID" value="UER00158"/>
</dbReference>
<dbReference type="AlphaFoldDB" id="A0A238YWQ8"/>
<proteinExistence type="inferred from homology"/>
<dbReference type="PANTHER" id="PTHR48069">
    <property type="entry name" value="DIHYDROFOLATE REDUCTASE"/>
    <property type="match status" value="1"/>
</dbReference>
<dbReference type="PRINTS" id="PR00070">
    <property type="entry name" value="DHFR"/>
</dbReference>
<dbReference type="RefSeq" id="WP_089375025.1">
    <property type="nucleotide sequence ID" value="NZ_FZOA01000003.1"/>
</dbReference>
<dbReference type="CDD" id="cd00209">
    <property type="entry name" value="DHFR"/>
    <property type="match status" value="1"/>
</dbReference>
<dbReference type="GO" id="GO:0046452">
    <property type="term" value="P:dihydrofolate metabolic process"/>
    <property type="evidence" value="ECO:0007669"/>
    <property type="project" value="TreeGrafter"/>
</dbReference>
<dbReference type="GO" id="GO:0004146">
    <property type="term" value="F:dihydrofolate reductase activity"/>
    <property type="evidence" value="ECO:0007669"/>
    <property type="project" value="UniProtKB-EC"/>
</dbReference>
<dbReference type="PROSITE" id="PS00075">
    <property type="entry name" value="DHFR_1"/>
    <property type="match status" value="1"/>
</dbReference>
<dbReference type="PIRSF" id="PIRSF000194">
    <property type="entry name" value="DHFR"/>
    <property type="match status" value="1"/>
</dbReference>
<comment type="catalytic activity">
    <reaction evidence="8">
        <text>(6S)-5,6,7,8-tetrahydrofolate + NADP(+) = 7,8-dihydrofolate + NADPH + H(+)</text>
        <dbReference type="Rhea" id="RHEA:15009"/>
        <dbReference type="ChEBI" id="CHEBI:15378"/>
        <dbReference type="ChEBI" id="CHEBI:57451"/>
        <dbReference type="ChEBI" id="CHEBI:57453"/>
        <dbReference type="ChEBI" id="CHEBI:57783"/>
        <dbReference type="ChEBI" id="CHEBI:58349"/>
        <dbReference type="EC" id="1.5.1.3"/>
    </reaction>
</comment>
<evidence type="ECO:0000256" key="1">
    <source>
        <dbReference type="ARBA" id="ARBA00004903"/>
    </source>
</evidence>
<dbReference type="Pfam" id="PF00186">
    <property type="entry name" value="DHFR_1"/>
    <property type="match status" value="1"/>
</dbReference>
<dbReference type="GO" id="GO:0006730">
    <property type="term" value="P:one-carbon metabolic process"/>
    <property type="evidence" value="ECO:0007669"/>
    <property type="project" value="UniProtKB-KW"/>
</dbReference>
<dbReference type="SUPFAM" id="SSF53597">
    <property type="entry name" value="Dihydrofolate reductase-like"/>
    <property type="match status" value="1"/>
</dbReference>
<comment type="pathway">
    <text evidence="1 8">Cofactor biosynthesis; tetrahydrofolate biosynthesis; 5,6,7,8-tetrahydrofolate from 7,8-dihydrofolate: step 1/1.</text>
</comment>
<dbReference type="InterPro" id="IPR017925">
    <property type="entry name" value="DHFR_CS"/>
</dbReference>
<dbReference type="Gene3D" id="3.40.430.10">
    <property type="entry name" value="Dihydrofolate Reductase, subunit A"/>
    <property type="match status" value="1"/>
</dbReference>
<keyword evidence="6 8" id="KW-0560">Oxidoreductase</keyword>
<dbReference type="EMBL" id="FZOA01000003">
    <property type="protein sequence ID" value="SNR75537.1"/>
    <property type="molecule type" value="Genomic_DNA"/>
</dbReference>
<comment type="similarity">
    <text evidence="2 8 9">Belongs to the dihydrofolate reductase family.</text>
</comment>
<dbReference type="OrthoDB" id="9804315at2"/>
<protein>
    <recommendedName>
        <fullName evidence="3 8">Dihydrofolate reductase</fullName>
        <ecNumber evidence="3 8">1.5.1.3</ecNumber>
    </recommendedName>
</protein>
<comment type="function">
    <text evidence="7 8">Key enzyme in folate metabolism. Catalyzes an essential reaction for de novo glycine and purine synthesis, and for DNA precursor synthesis.</text>
</comment>
<keyword evidence="4 8" id="KW-0554">One-carbon metabolism</keyword>
<dbReference type="InterPro" id="IPR012259">
    <property type="entry name" value="DHFR"/>
</dbReference>
<dbReference type="GO" id="GO:0005829">
    <property type="term" value="C:cytosol"/>
    <property type="evidence" value="ECO:0007669"/>
    <property type="project" value="TreeGrafter"/>
</dbReference>
<dbReference type="GO" id="GO:0046654">
    <property type="term" value="P:tetrahydrofolate biosynthetic process"/>
    <property type="evidence" value="ECO:0007669"/>
    <property type="project" value="UniProtKB-UniPathway"/>
</dbReference>
<evidence type="ECO:0000256" key="9">
    <source>
        <dbReference type="RuleBase" id="RU004474"/>
    </source>
</evidence>
<organism evidence="11 12">
    <name type="scientific">Methylobacillus rhizosphaerae</name>
    <dbReference type="NCBI Taxonomy" id="551994"/>
    <lineage>
        <taxon>Bacteria</taxon>
        <taxon>Pseudomonadati</taxon>
        <taxon>Pseudomonadota</taxon>
        <taxon>Betaproteobacteria</taxon>
        <taxon>Nitrosomonadales</taxon>
        <taxon>Methylophilaceae</taxon>
        <taxon>Methylobacillus</taxon>
    </lineage>
</organism>
<evidence type="ECO:0000256" key="2">
    <source>
        <dbReference type="ARBA" id="ARBA00009539"/>
    </source>
</evidence>
<name>A0A238YWQ8_9PROT</name>